<dbReference type="InParanoid" id="A0A168P182"/>
<dbReference type="PANTHER" id="PTHR46300">
    <property type="entry name" value="P450, PUTATIVE (EUROFUNG)-RELATED-RELATED"/>
    <property type="match status" value="1"/>
</dbReference>
<dbReference type="InterPro" id="IPR017972">
    <property type="entry name" value="Cyt_P450_CS"/>
</dbReference>
<keyword evidence="5" id="KW-0503">Monooxygenase</keyword>
<keyword evidence="2 5" id="KW-0560">Oxidoreductase</keyword>
<keyword evidence="7" id="KW-1185">Reference proteome</keyword>
<dbReference type="GO" id="GO:0020037">
    <property type="term" value="F:heme binding"/>
    <property type="evidence" value="ECO:0007669"/>
    <property type="project" value="InterPro"/>
</dbReference>
<dbReference type="STRING" id="4829.A0A168P182"/>
<dbReference type="PRINTS" id="PR00463">
    <property type="entry name" value="EP450I"/>
</dbReference>
<reference evidence="6" key="1">
    <citation type="submission" date="2016-04" db="EMBL/GenBank/DDBJ databases">
        <authorList>
            <person name="Evans L.H."/>
            <person name="Alamgir A."/>
            <person name="Owens N."/>
            <person name="Weber N.D."/>
            <person name="Virtaneva K."/>
            <person name="Barbian K."/>
            <person name="Babar A."/>
            <person name="Rosenke K."/>
        </authorList>
    </citation>
    <scope>NUCLEOTIDE SEQUENCE [LARGE SCALE GENOMIC DNA]</scope>
    <source>
        <strain evidence="6">CBS 101.48</strain>
    </source>
</reference>
<dbReference type="OrthoDB" id="1103324at2759"/>
<dbReference type="InterPro" id="IPR036396">
    <property type="entry name" value="Cyt_P450_sf"/>
</dbReference>
<dbReference type="GO" id="GO:0005506">
    <property type="term" value="F:iron ion binding"/>
    <property type="evidence" value="ECO:0007669"/>
    <property type="project" value="InterPro"/>
</dbReference>
<dbReference type="GO" id="GO:0004497">
    <property type="term" value="F:monooxygenase activity"/>
    <property type="evidence" value="ECO:0007669"/>
    <property type="project" value="UniProtKB-KW"/>
</dbReference>
<evidence type="ECO:0000313" key="6">
    <source>
        <dbReference type="EMBL" id="SAM01588.1"/>
    </source>
</evidence>
<comment type="similarity">
    <text evidence="5">Belongs to the cytochrome P450 family.</text>
</comment>
<evidence type="ECO:0000256" key="4">
    <source>
        <dbReference type="PIRSR" id="PIRSR602401-1"/>
    </source>
</evidence>
<dbReference type="InterPro" id="IPR050364">
    <property type="entry name" value="Cytochrome_P450_fung"/>
</dbReference>
<keyword evidence="1 4" id="KW-0479">Metal-binding</keyword>
<accession>A0A168P182</accession>
<organism evidence="6">
    <name type="scientific">Absidia glauca</name>
    <name type="common">Pin mould</name>
    <dbReference type="NCBI Taxonomy" id="4829"/>
    <lineage>
        <taxon>Eukaryota</taxon>
        <taxon>Fungi</taxon>
        <taxon>Fungi incertae sedis</taxon>
        <taxon>Mucoromycota</taxon>
        <taxon>Mucoromycotina</taxon>
        <taxon>Mucoromycetes</taxon>
        <taxon>Mucorales</taxon>
        <taxon>Cunninghamellaceae</taxon>
        <taxon>Absidia</taxon>
    </lineage>
</organism>
<dbReference type="GO" id="GO:0016705">
    <property type="term" value="F:oxidoreductase activity, acting on paired donors, with incorporation or reduction of molecular oxygen"/>
    <property type="evidence" value="ECO:0007669"/>
    <property type="project" value="InterPro"/>
</dbReference>
<evidence type="ECO:0000256" key="5">
    <source>
        <dbReference type="RuleBase" id="RU000461"/>
    </source>
</evidence>
<dbReference type="PANTHER" id="PTHR46300:SF11">
    <property type="entry name" value="OXIDOREDUCTASE, PUTATIVE-RELATED"/>
    <property type="match status" value="1"/>
</dbReference>
<dbReference type="SUPFAM" id="SSF48264">
    <property type="entry name" value="Cytochrome P450"/>
    <property type="match status" value="1"/>
</dbReference>
<evidence type="ECO:0000256" key="1">
    <source>
        <dbReference type="ARBA" id="ARBA00022723"/>
    </source>
</evidence>
<dbReference type="OMA" id="VVELNRW"/>
<comment type="cofactor">
    <cofactor evidence="4">
        <name>heme</name>
        <dbReference type="ChEBI" id="CHEBI:30413"/>
    </cofactor>
</comment>
<keyword evidence="3 4" id="KW-0408">Iron</keyword>
<name>A0A168P182_ABSGL</name>
<keyword evidence="4 5" id="KW-0349">Heme</keyword>
<feature type="binding site" description="axial binding residue" evidence="4">
    <location>
        <position position="452"/>
    </location>
    <ligand>
        <name>heme</name>
        <dbReference type="ChEBI" id="CHEBI:30413"/>
    </ligand>
    <ligandPart>
        <name>Fe</name>
        <dbReference type="ChEBI" id="CHEBI:18248"/>
    </ligandPart>
</feature>
<evidence type="ECO:0000256" key="3">
    <source>
        <dbReference type="ARBA" id="ARBA00023004"/>
    </source>
</evidence>
<evidence type="ECO:0008006" key="8">
    <source>
        <dbReference type="Google" id="ProtNLM"/>
    </source>
</evidence>
<dbReference type="Pfam" id="PF00067">
    <property type="entry name" value="p450"/>
    <property type="match status" value="1"/>
</dbReference>
<dbReference type="AlphaFoldDB" id="A0A168P182"/>
<protein>
    <recommendedName>
        <fullName evidence="8">Cytochrome P450</fullName>
    </recommendedName>
</protein>
<gene>
    <name evidence="6" type="primary">ABSGL_07329.1 scaffold 8717</name>
</gene>
<dbReference type="Gene3D" id="1.10.630.10">
    <property type="entry name" value="Cytochrome P450"/>
    <property type="match status" value="1"/>
</dbReference>
<dbReference type="PROSITE" id="PS00086">
    <property type="entry name" value="CYTOCHROME_P450"/>
    <property type="match status" value="1"/>
</dbReference>
<dbReference type="PRINTS" id="PR00385">
    <property type="entry name" value="P450"/>
</dbReference>
<dbReference type="InterPro" id="IPR001128">
    <property type="entry name" value="Cyt_P450"/>
</dbReference>
<dbReference type="EMBL" id="LT553527">
    <property type="protein sequence ID" value="SAM01588.1"/>
    <property type="molecule type" value="Genomic_DNA"/>
</dbReference>
<evidence type="ECO:0000313" key="7">
    <source>
        <dbReference type="Proteomes" id="UP000078561"/>
    </source>
</evidence>
<dbReference type="Proteomes" id="UP000078561">
    <property type="component" value="Unassembled WGS sequence"/>
</dbReference>
<dbReference type="InterPro" id="IPR002401">
    <property type="entry name" value="Cyt_P450_E_grp-I"/>
</dbReference>
<sequence>MNSQQQAILATATVVTAGLSVYYATSASRKKTDEHDTTGAYKPIPTPGSKYPYVGHLFSLGKLPGTTLTQWNKELGPLIQLKMGNQNWVVIGDPYLAHEIFVTNGVVASDRPIHTYFDYYSYNGKGIACSNANKKWKQARIAALKVLAPQRVNDLTGLLVKEADNLVGTLISETTHNGQIDPVSYLQSSSLNVILTTNFGKRISSVDDPLFKEIMHFVETSLKYGEAEGDLSQYMPIFGYLDVLVGKKRTFADFINNHRDPLFTRLIEEACASDADCLIKSFIALKDEYELDDKDIIVIMSDLLAAGADTISVSLSWMFVILSHHPQVQKKLQAEIDDFVKSHGRFPTFEERDQFPLLISVQKECFRYRSTSAFGIPHVSTDNIVVRDHLIPKGTVLVSNMIGMHMNPDIYPDPETFNPERFLPNTRTMSSSANGSIKNRDMYIFGWGRRICPGIHLAEVEMFLVCTRLFAQALIVHPLDKNGNEVPIDLFAARNAGIVLQPEYYKARFIPRPDSLLK</sequence>
<evidence type="ECO:0000256" key="2">
    <source>
        <dbReference type="ARBA" id="ARBA00023002"/>
    </source>
</evidence>
<proteinExistence type="inferred from homology"/>